<evidence type="ECO:0000256" key="7">
    <source>
        <dbReference type="ARBA" id="ARBA00034754"/>
    </source>
</evidence>
<dbReference type="InterPro" id="IPR048466">
    <property type="entry name" value="DNA_pol3_delta-like_C"/>
</dbReference>
<sequence>MKPEEFNRAVEKGELASLYLLYGDEPYLVERAVKKLMDRAVDPGFRDFNLNVFYGNECKGDEVFSAAQTLPMFAERRVVLVKKGGDLSAAAMEVLLPYLQDPSPGTCLILQAEKVDGRKKFYAEFKKRGEAVEFKRPYENQLGPYVRDEVRAAGKKIESAAAELLAYLVGNNLQELVSQIEKLCIYCGKNETVTIADVRTIVSDTKVESVFEFTDALGSKELPRALKLLTSLFQDGEAPLRVLGAVARHYRQLWQVRELMDRRVPQSELAKASGINPYFLGKVTAQAKNYTAAELKRIFEQMLELDVAFKSGGLEEPLFERFVMEACRRPEGRR</sequence>
<dbReference type="InterPro" id="IPR005790">
    <property type="entry name" value="DNA_polIII_delta"/>
</dbReference>
<dbReference type="Pfam" id="PF21694">
    <property type="entry name" value="DNA_pol3_delta_C"/>
    <property type="match status" value="1"/>
</dbReference>
<dbReference type="AlphaFoldDB" id="A0A4S1CJN3"/>
<evidence type="ECO:0000313" key="12">
    <source>
        <dbReference type="Proteomes" id="UP000306416"/>
    </source>
</evidence>
<dbReference type="InterPro" id="IPR010372">
    <property type="entry name" value="DNA_pol3_delta_N"/>
</dbReference>
<evidence type="ECO:0000256" key="8">
    <source>
        <dbReference type="ARBA" id="ARBA00049244"/>
    </source>
</evidence>
<dbReference type="InterPro" id="IPR027417">
    <property type="entry name" value="P-loop_NTPase"/>
</dbReference>
<dbReference type="GO" id="GO:0006261">
    <property type="term" value="P:DNA-templated DNA replication"/>
    <property type="evidence" value="ECO:0007669"/>
    <property type="project" value="TreeGrafter"/>
</dbReference>
<evidence type="ECO:0000259" key="9">
    <source>
        <dbReference type="Pfam" id="PF06144"/>
    </source>
</evidence>
<evidence type="ECO:0000256" key="1">
    <source>
        <dbReference type="ARBA" id="ARBA00012417"/>
    </source>
</evidence>
<evidence type="ECO:0000256" key="4">
    <source>
        <dbReference type="ARBA" id="ARBA00022695"/>
    </source>
</evidence>
<dbReference type="Gene3D" id="1.10.8.60">
    <property type="match status" value="1"/>
</dbReference>
<keyword evidence="5" id="KW-0235">DNA replication</keyword>
<dbReference type="Gene3D" id="3.40.50.300">
    <property type="entry name" value="P-loop containing nucleotide triphosphate hydrolases"/>
    <property type="match status" value="1"/>
</dbReference>
<accession>A0A4S1CJN3</accession>
<evidence type="ECO:0000259" key="10">
    <source>
        <dbReference type="Pfam" id="PF21694"/>
    </source>
</evidence>
<reference evidence="11 12" key="1">
    <citation type="submission" date="2019-04" db="EMBL/GenBank/DDBJ databases">
        <title>Geobacter oryzae sp. nov., ferric-reducing bacteria isolated from paddy soil.</title>
        <authorList>
            <person name="Xu Z."/>
            <person name="Masuda Y."/>
            <person name="Itoh H."/>
            <person name="Senoo K."/>
        </authorList>
    </citation>
    <scope>NUCLEOTIDE SEQUENCE [LARGE SCALE GENOMIC DNA]</scope>
    <source>
        <strain evidence="11 12">Red111</strain>
    </source>
</reference>
<feature type="domain" description="DNA polymerase III delta subunit-like C-terminal" evidence="10">
    <location>
        <begin position="208"/>
        <end position="325"/>
    </location>
</feature>
<comment type="similarity">
    <text evidence="7">Belongs to the DNA polymerase HolA subunit family.</text>
</comment>
<evidence type="ECO:0000256" key="3">
    <source>
        <dbReference type="ARBA" id="ARBA00022679"/>
    </source>
</evidence>
<gene>
    <name evidence="11" type="primary">holA</name>
    <name evidence="11" type="ORF">E4633_00110</name>
</gene>
<dbReference type="GO" id="GO:0003677">
    <property type="term" value="F:DNA binding"/>
    <property type="evidence" value="ECO:0007669"/>
    <property type="project" value="InterPro"/>
</dbReference>
<evidence type="ECO:0000313" key="11">
    <source>
        <dbReference type="EMBL" id="TGU73914.1"/>
    </source>
</evidence>
<evidence type="ECO:0000256" key="6">
    <source>
        <dbReference type="ARBA" id="ARBA00022932"/>
    </source>
</evidence>
<dbReference type="EC" id="2.7.7.7" evidence="1"/>
<dbReference type="PANTHER" id="PTHR34388:SF1">
    <property type="entry name" value="DNA POLYMERASE III SUBUNIT DELTA"/>
    <property type="match status" value="1"/>
</dbReference>
<proteinExistence type="inferred from homology"/>
<dbReference type="Gene3D" id="1.20.272.10">
    <property type="match status" value="1"/>
</dbReference>
<dbReference type="Proteomes" id="UP000306416">
    <property type="component" value="Unassembled WGS sequence"/>
</dbReference>
<dbReference type="GO" id="GO:0009360">
    <property type="term" value="C:DNA polymerase III complex"/>
    <property type="evidence" value="ECO:0007669"/>
    <property type="project" value="InterPro"/>
</dbReference>
<protein>
    <recommendedName>
        <fullName evidence="2">DNA polymerase III subunit delta</fullName>
        <ecNumber evidence="1">2.7.7.7</ecNumber>
    </recommendedName>
</protein>
<feature type="domain" description="DNA polymerase III delta N-terminal" evidence="9">
    <location>
        <begin position="19"/>
        <end position="134"/>
    </location>
</feature>
<dbReference type="SUPFAM" id="SSF52540">
    <property type="entry name" value="P-loop containing nucleoside triphosphate hydrolases"/>
    <property type="match status" value="1"/>
</dbReference>
<dbReference type="InterPro" id="IPR008921">
    <property type="entry name" value="DNA_pol3_clamp-load_cplx_C"/>
</dbReference>
<dbReference type="SUPFAM" id="SSF48019">
    <property type="entry name" value="post-AAA+ oligomerization domain-like"/>
    <property type="match status" value="1"/>
</dbReference>
<evidence type="ECO:0000256" key="2">
    <source>
        <dbReference type="ARBA" id="ARBA00017703"/>
    </source>
</evidence>
<keyword evidence="6" id="KW-0239">DNA-directed DNA polymerase</keyword>
<dbReference type="EMBL" id="SRSC01000001">
    <property type="protein sequence ID" value="TGU73914.1"/>
    <property type="molecule type" value="Genomic_DNA"/>
</dbReference>
<evidence type="ECO:0000256" key="5">
    <source>
        <dbReference type="ARBA" id="ARBA00022705"/>
    </source>
</evidence>
<comment type="caution">
    <text evidence="11">The sequence shown here is derived from an EMBL/GenBank/DDBJ whole genome shotgun (WGS) entry which is preliminary data.</text>
</comment>
<dbReference type="PANTHER" id="PTHR34388">
    <property type="entry name" value="DNA POLYMERASE III SUBUNIT DELTA"/>
    <property type="match status" value="1"/>
</dbReference>
<keyword evidence="4 11" id="KW-0548">Nucleotidyltransferase</keyword>
<name>A0A4S1CJN3_9BACT</name>
<keyword evidence="12" id="KW-1185">Reference proteome</keyword>
<dbReference type="NCBIfam" id="TIGR01128">
    <property type="entry name" value="holA"/>
    <property type="match status" value="1"/>
</dbReference>
<keyword evidence="3 11" id="KW-0808">Transferase</keyword>
<dbReference type="RefSeq" id="WP_135868261.1">
    <property type="nucleotide sequence ID" value="NZ_SRSC01000001.1"/>
</dbReference>
<organism evidence="11 12">
    <name type="scientific">Geomonas terrae</name>
    <dbReference type="NCBI Taxonomy" id="2562681"/>
    <lineage>
        <taxon>Bacteria</taxon>
        <taxon>Pseudomonadati</taxon>
        <taxon>Thermodesulfobacteriota</taxon>
        <taxon>Desulfuromonadia</taxon>
        <taxon>Geobacterales</taxon>
        <taxon>Geobacteraceae</taxon>
        <taxon>Geomonas</taxon>
    </lineage>
</organism>
<dbReference type="Pfam" id="PF06144">
    <property type="entry name" value="DNA_pol3_delta"/>
    <property type="match status" value="1"/>
</dbReference>
<comment type="catalytic activity">
    <reaction evidence="8">
        <text>DNA(n) + a 2'-deoxyribonucleoside 5'-triphosphate = DNA(n+1) + diphosphate</text>
        <dbReference type="Rhea" id="RHEA:22508"/>
        <dbReference type="Rhea" id="RHEA-COMP:17339"/>
        <dbReference type="Rhea" id="RHEA-COMP:17340"/>
        <dbReference type="ChEBI" id="CHEBI:33019"/>
        <dbReference type="ChEBI" id="CHEBI:61560"/>
        <dbReference type="ChEBI" id="CHEBI:173112"/>
        <dbReference type="EC" id="2.7.7.7"/>
    </reaction>
</comment>
<dbReference type="GO" id="GO:0003887">
    <property type="term" value="F:DNA-directed DNA polymerase activity"/>
    <property type="evidence" value="ECO:0007669"/>
    <property type="project" value="UniProtKB-KW"/>
</dbReference>